<reference evidence="1 2" key="1">
    <citation type="submission" date="2018-09" db="EMBL/GenBank/DDBJ databases">
        <title>Alcanivorax profundi sp. nov., isolated from 1000 m-depth seawater of the Mariana Trench.</title>
        <authorList>
            <person name="Liu J."/>
        </authorList>
    </citation>
    <scope>NUCLEOTIDE SEQUENCE [LARGE SCALE GENOMIC DNA]</scope>
    <source>
        <strain evidence="1 2">MTEO17</strain>
    </source>
</reference>
<gene>
    <name evidence="1" type="ORF">D4A39_10870</name>
</gene>
<dbReference type="EMBL" id="QYYA01000003">
    <property type="protein sequence ID" value="RJG17228.1"/>
    <property type="molecule type" value="Genomic_DNA"/>
</dbReference>
<dbReference type="Proteomes" id="UP000283734">
    <property type="component" value="Unassembled WGS sequence"/>
</dbReference>
<evidence type="ECO:0000313" key="1">
    <source>
        <dbReference type="EMBL" id="RJG17228.1"/>
    </source>
</evidence>
<comment type="caution">
    <text evidence="1">The sequence shown here is derived from an EMBL/GenBank/DDBJ whole genome shotgun (WGS) entry which is preliminary data.</text>
</comment>
<dbReference type="AlphaFoldDB" id="A0A418XWM4"/>
<evidence type="ECO:0000313" key="2">
    <source>
        <dbReference type="Proteomes" id="UP000283734"/>
    </source>
</evidence>
<sequence length="121" mass="13442">MEFNKVSTRNAWAAVENITSQVRSGTLNPALTQWVRGHGFDPDTTVFSGVCLFDDGIYTGTLIDCEERVWEFFADLKDETASELDDVTAELGPKSPDHPDADLCDRVTMAIVYHREESIAA</sequence>
<keyword evidence="2" id="KW-1185">Reference proteome</keyword>
<organism evidence="1 2">
    <name type="scientific">Alcanivorax profundi</name>
    <dbReference type="NCBI Taxonomy" id="2338368"/>
    <lineage>
        <taxon>Bacteria</taxon>
        <taxon>Pseudomonadati</taxon>
        <taxon>Pseudomonadota</taxon>
        <taxon>Gammaproteobacteria</taxon>
        <taxon>Oceanospirillales</taxon>
        <taxon>Alcanivoracaceae</taxon>
        <taxon>Alcanivorax</taxon>
    </lineage>
</organism>
<dbReference type="OrthoDB" id="6077190at2"/>
<dbReference type="RefSeq" id="WP_022986880.1">
    <property type="nucleotide sequence ID" value="NZ_CAXGPP010000002.1"/>
</dbReference>
<accession>A0A418XWM4</accession>
<name>A0A418XWM4_9GAMM</name>
<proteinExistence type="predicted"/>
<protein>
    <submittedName>
        <fullName evidence="1">Uncharacterized protein</fullName>
    </submittedName>
</protein>